<organism evidence="2 3">
    <name type="scientific">Plasmodium falciparum (isolate 3D7)</name>
    <dbReference type="NCBI Taxonomy" id="36329"/>
    <lineage>
        <taxon>Eukaryota</taxon>
        <taxon>Sar</taxon>
        <taxon>Alveolata</taxon>
        <taxon>Apicomplexa</taxon>
        <taxon>Aconoidasida</taxon>
        <taxon>Haemosporida</taxon>
        <taxon>Plasmodiidae</taxon>
        <taxon>Plasmodium</taxon>
        <taxon>Plasmodium (Laverania)</taxon>
    </lineage>
</organism>
<dbReference type="KEGG" id="pfa:PF3D7_1408300"/>
<dbReference type="SMR" id="A0A144A1V6"/>
<feature type="transmembrane region" description="Helical" evidence="1">
    <location>
        <begin position="98"/>
        <end position="121"/>
    </location>
</feature>
<dbReference type="Proteomes" id="UP000001450">
    <property type="component" value="Chromosome 14"/>
</dbReference>
<evidence type="ECO:0000313" key="2">
    <source>
        <dbReference type="EMBL" id="CZT99790.1"/>
    </source>
</evidence>
<proteinExistence type="predicted"/>
<dbReference type="InParanoid" id="A0A144A1V6"/>
<keyword evidence="3" id="KW-1185">Reference proteome</keyword>
<dbReference type="OrthoDB" id="378700at2759"/>
<dbReference type="GeneID" id="811662"/>
<dbReference type="VEuPathDB" id="PlasmoDB:PF3D7_1408300"/>
<dbReference type="RefSeq" id="XP_024329191.1">
    <property type="nucleotide sequence ID" value="XM_024473346.1"/>
</dbReference>
<dbReference type="FunCoup" id="A0A144A1V6">
    <property type="interactions" value="19"/>
</dbReference>
<keyword evidence="1" id="KW-0812">Transmembrane</keyword>
<evidence type="ECO:0000313" key="3">
    <source>
        <dbReference type="Proteomes" id="UP000001450"/>
    </source>
</evidence>
<reference evidence="2 3" key="1">
    <citation type="journal article" date="2002" name="Nature">
        <title>Genome sequence of the human malaria parasite Plasmodium falciparum.</title>
        <authorList>
            <person name="Gardner M.J."/>
            <person name="Hall N."/>
            <person name="Fung E."/>
            <person name="White O."/>
            <person name="Berriman M."/>
            <person name="Hyman R.W."/>
            <person name="Carlton J.M."/>
            <person name="Pain A."/>
            <person name="Nelson K.E."/>
            <person name="Bowman S."/>
            <person name="Paulsen I.T."/>
            <person name="James K."/>
            <person name="Eisen J.A."/>
            <person name="Rutherford K."/>
            <person name="Salzberg S.L."/>
            <person name="Craig A."/>
            <person name="Kyes S."/>
            <person name="Chan M.S."/>
            <person name="Nene V."/>
            <person name="Shallom S.J."/>
            <person name="Suh B."/>
            <person name="Peterson J."/>
            <person name="Angiuoli S."/>
            <person name="Pertea M."/>
            <person name="Allen J."/>
            <person name="Selengut J."/>
            <person name="Haft D."/>
            <person name="Mather M.W."/>
            <person name="Vaidya A.B."/>
            <person name="Martin D.M."/>
            <person name="Fairlamb A.H."/>
            <person name="Fraunholz M.J."/>
            <person name="Roos D.S."/>
            <person name="Ralph S.A."/>
            <person name="McFadden G.I."/>
            <person name="Cummings L.M."/>
            <person name="Subramanian G.M."/>
            <person name="Mungall C."/>
            <person name="Venter J.C."/>
            <person name="Carucci D.J."/>
            <person name="Hoffman S.L."/>
            <person name="Newbold C."/>
            <person name="Davis R.W."/>
            <person name="Fraser C.M."/>
            <person name="Barrell B."/>
        </authorList>
    </citation>
    <scope>NUCLEOTIDE SEQUENCE [LARGE SCALE GENOMIC DNA]</scope>
    <source>
        <strain evidence="3">Isolate 3D7</strain>
    </source>
</reference>
<keyword evidence="1" id="KW-0472">Membrane</keyword>
<gene>
    <name evidence="2" type="ORF">PF3D7_1408300</name>
</gene>
<sequence length="150" mass="17953">MDNITKKNISSPEIIKSEEINKENIIRNKEKIILEKYEKDRLNIVEKIRNGLITKNNLLNKKIITTENFLIDKTYPSDIQKDVESPYIEYIKTSCTPYVLMNIYLASFLFAVFIYVFIYLIKRTYKKFRKKKEKKFKSQSSDNFLLTDIF</sequence>
<dbReference type="PaxDb" id="5833-PF14_0080"/>
<dbReference type="EMBL" id="LN999946">
    <property type="protein sequence ID" value="CZT99790.1"/>
    <property type="molecule type" value="Genomic_DNA"/>
</dbReference>
<dbReference type="AlphaFoldDB" id="A0A144A1V6"/>
<protein>
    <submittedName>
        <fullName evidence="2">Uncharacterized protein</fullName>
    </submittedName>
</protein>
<evidence type="ECO:0000256" key="1">
    <source>
        <dbReference type="SAM" id="Phobius"/>
    </source>
</evidence>
<name>A0A144A1V6_PLAF7</name>
<keyword evidence="1" id="KW-1133">Transmembrane helix</keyword>
<accession>A0A144A1V6</accession>